<accession>A0A6G0XTB6</accession>
<dbReference type="VEuPathDB" id="FungiDB:AeMF1_018439"/>
<evidence type="ECO:0000313" key="2">
    <source>
        <dbReference type="Proteomes" id="UP000481153"/>
    </source>
</evidence>
<dbReference type="AlphaFoldDB" id="A0A6G0XTB6"/>
<sequence>MDDGVRTYSFNLTDHIREGDYKGTGTLTFDHPRTALVEDFCEAVLKKNSSLFGNLPVRNLLVFNGDHFLDYGTPLQENGTDETSPLTVRVVDPMNNLETIQTSNVKTISIEETDENSNELRYYRERGILIQQRNPEYCNEILDRIDKFAEMKAPTPFLCVEGSTGMGKTQLAFALHGRRPYFYWLVISIVPSAEEIYFSFSAISRRFNHFVSLDNPMSKEEDEALSTGSDMYTRDELWTYGFIRSLLIYCSSQEAMKPRMTHFAKKISLNVTKCSRRDVRNVMDDMVAKKKINVAAFQRNVFCACGLVAILIGIDARISSVNGSCTNPHLWMTIVPRFPSYLVLLDGKMDKKWKEVIKQYPVVEFIALRSRGYYARKFSEQVLTSFKEDVKLWQLLDDAFDALNARMHRGKEFLRSKDGLNAQFVAVSYTHTKQSASNSDGEPPLKQPRLDMGVPAMHKHFANLVEESLTDIYLSSHRLHKSGMQNFSTYHDVTSGKNYSTKHIFLTKKRRFENSNAPSNDFKTFENMVIHAIFSSSRRNGVQGIPFHDFLSCLLGEFQDEEWQKIVSLSSSHNGKEERICVEKFLREYFERGTEVESNLENEVSVSDTLVPFLSPPIPCGQRNCSKQTTMVVALVL</sequence>
<dbReference type="EMBL" id="VJMJ01000013">
    <property type="protein sequence ID" value="KAF0743628.1"/>
    <property type="molecule type" value="Genomic_DNA"/>
</dbReference>
<protein>
    <recommendedName>
        <fullName evidence="3">Crinkler (CRN) family protein</fullName>
    </recommendedName>
</protein>
<organism evidence="1 2">
    <name type="scientific">Aphanomyces euteiches</name>
    <dbReference type="NCBI Taxonomy" id="100861"/>
    <lineage>
        <taxon>Eukaryota</taxon>
        <taxon>Sar</taxon>
        <taxon>Stramenopiles</taxon>
        <taxon>Oomycota</taxon>
        <taxon>Saprolegniomycetes</taxon>
        <taxon>Saprolegniales</taxon>
        <taxon>Verrucalvaceae</taxon>
        <taxon>Aphanomyces</taxon>
    </lineage>
</organism>
<evidence type="ECO:0008006" key="3">
    <source>
        <dbReference type="Google" id="ProtNLM"/>
    </source>
</evidence>
<keyword evidence="2" id="KW-1185">Reference proteome</keyword>
<name>A0A6G0XTB6_9STRA</name>
<evidence type="ECO:0000313" key="1">
    <source>
        <dbReference type="EMBL" id="KAF0743628.1"/>
    </source>
</evidence>
<dbReference type="VEuPathDB" id="FungiDB:AeMF1_004177"/>
<comment type="caution">
    <text evidence="1">The sequence shown here is derived from an EMBL/GenBank/DDBJ whole genome shotgun (WGS) entry which is preliminary data.</text>
</comment>
<reference evidence="1 2" key="1">
    <citation type="submission" date="2019-07" db="EMBL/GenBank/DDBJ databases">
        <title>Genomics analysis of Aphanomyces spp. identifies a new class of oomycete effector associated with host adaptation.</title>
        <authorList>
            <person name="Gaulin E."/>
        </authorList>
    </citation>
    <scope>NUCLEOTIDE SEQUENCE [LARGE SCALE GENOMIC DNA]</scope>
    <source>
        <strain evidence="1 2">ATCC 201684</strain>
    </source>
</reference>
<gene>
    <name evidence="1" type="ORF">Ae201684_001769</name>
</gene>
<proteinExistence type="predicted"/>
<dbReference type="Proteomes" id="UP000481153">
    <property type="component" value="Unassembled WGS sequence"/>
</dbReference>